<evidence type="ECO:0008006" key="3">
    <source>
        <dbReference type="Google" id="ProtNLM"/>
    </source>
</evidence>
<gene>
    <name evidence="1" type="ORF">THMIRHAS_17030</name>
</gene>
<organism evidence="1 2">
    <name type="scientific">Thiosulfatimonas sediminis</name>
    <dbReference type="NCBI Taxonomy" id="2675054"/>
    <lineage>
        <taxon>Bacteria</taxon>
        <taxon>Pseudomonadati</taxon>
        <taxon>Pseudomonadota</taxon>
        <taxon>Gammaproteobacteria</taxon>
        <taxon>Thiotrichales</taxon>
        <taxon>Piscirickettsiaceae</taxon>
        <taxon>Thiosulfatimonas</taxon>
    </lineage>
</organism>
<protein>
    <recommendedName>
        <fullName evidence="3">DUF2958 domain-containing protein</fullName>
    </recommendedName>
</protein>
<keyword evidence="2" id="KW-1185">Reference proteome</keyword>
<proteinExistence type="predicted"/>
<dbReference type="EMBL" id="AP021889">
    <property type="protein sequence ID" value="BBP46330.1"/>
    <property type="molecule type" value="Genomic_DNA"/>
</dbReference>
<evidence type="ECO:0000313" key="2">
    <source>
        <dbReference type="Proteomes" id="UP000501726"/>
    </source>
</evidence>
<accession>A0A6F8PWI2</accession>
<dbReference type="KEGG" id="tse:THMIRHAS_17030"/>
<dbReference type="AlphaFoldDB" id="A0A6F8PWI2"/>
<reference evidence="2" key="1">
    <citation type="submission" date="2019-11" db="EMBL/GenBank/DDBJ databases">
        <title>Isolation and characterization of two novel species in the genus Thiomicrorhabdus.</title>
        <authorList>
            <person name="Mochizuki J."/>
            <person name="Kojima H."/>
            <person name="Fukui M."/>
        </authorList>
    </citation>
    <scope>NUCLEOTIDE SEQUENCE [LARGE SCALE GENOMIC DNA]</scope>
    <source>
        <strain evidence="2">aks77</strain>
    </source>
</reference>
<name>A0A6F8PWI2_9GAMM</name>
<evidence type="ECO:0000313" key="1">
    <source>
        <dbReference type="EMBL" id="BBP46330.1"/>
    </source>
</evidence>
<dbReference type="Proteomes" id="UP000501726">
    <property type="component" value="Chromosome"/>
</dbReference>
<sequence>MSFTDFFTNSNLFCSFLPKGQASFLLEVIGRDEGQFFKDKVRELNDIVDSMPGIYGQDGLGDQAIIYLHYFGGGCDWYITEKDVENPGEEQLTIAKDQCQAFGFSNLGDPQNSEFGYIPISELREHPIIELDFHWEPKTVAEVKKSIGARLISA</sequence>
<dbReference type="RefSeq" id="WP_173272837.1">
    <property type="nucleotide sequence ID" value="NZ_AP021889.1"/>
</dbReference>